<feature type="domain" description="AsmA" evidence="2">
    <location>
        <begin position="1"/>
        <end position="656"/>
    </location>
</feature>
<dbReference type="InterPro" id="IPR052894">
    <property type="entry name" value="AsmA-related"/>
</dbReference>
<evidence type="ECO:0000256" key="1">
    <source>
        <dbReference type="SAM" id="MobiDB-lite"/>
    </source>
</evidence>
<name>A0ABT1XKD7_9BURK</name>
<proteinExistence type="predicted"/>
<organism evidence="3 4">
    <name type="scientific">Limnobacter parvus</name>
    <dbReference type="NCBI Taxonomy" id="2939690"/>
    <lineage>
        <taxon>Bacteria</taxon>
        <taxon>Pseudomonadati</taxon>
        <taxon>Pseudomonadota</taxon>
        <taxon>Betaproteobacteria</taxon>
        <taxon>Burkholderiales</taxon>
        <taxon>Burkholderiaceae</taxon>
        <taxon>Limnobacter</taxon>
    </lineage>
</organism>
<dbReference type="Proteomes" id="UP001165267">
    <property type="component" value="Unassembled WGS sequence"/>
</dbReference>
<feature type="region of interest" description="Disordered" evidence="1">
    <location>
        <begin position="454"/>
        <end position="475"/>
    </location>
</feature>
<accession>A0ABT1XKD7</accession>
<dbReference type="PANTHER" id="PTHR30441">
    <property type="entry name" value="DUF748 DOMAIN-CONTAINING PROTEIN"/>
    <property type="match status" value="1"/>
</dbReference>
<gene>
    <name evidence="3" type="ORF">NSP04_07825</name>
</gene>
<dbReference type="PANTHER" id="PTHR30441:SF4">
    <property type="entry name" value="PROTEIN ASMA"/>
    <property type="match status" value="1"/>
</dbReference>
<evidence type="ECO:0000259" key="2">
    <source>
        <dbReference type="Pfam" id="PF05170"/>
    </source>
</evidence>
<evidence type="ECO:0000313" key="4">
    <source>
        <dbReference type="Proteomes" id="UP001165267"/>
    </source>
</evidence>
<evidence type="ECO:0000313" key="3">
    <source>
        <dbReference type="EMBL" id="MCR2746554.1"/>
    </source>
</evidence>
<dbReference type="RefSeq" id="WP_257511787.1">
    <property type="nucleotide sequence ID" value="NZ_JANKHG010000017.1"/>
</dbReference>
<dbReference type="InterPro" id="IPR007844">
    <property type="entry name" value="AsmA"/>
</dbReference>
<dbReference type="Pfam" id="PF05170">
    <property type="entry name" value="AsmA"/>
    <property type="match status" value="1"/>
</dbReference>
<comment type="caution">
    <text evidence="3">The sequence shown here is derived from an EMBL/GenBank/DDBJ whole genome shotgun (WGS) entry which is preliminary data.</text>
</comment>
<protein>
    <submittedName>
        <fullName evidence="3">AsmA family protein</fullName>
    </submittedName>
</protein>
<reference evidence="3" key="1">
    <citation type="submission" date="2022-07" db="EMBL/GenBank/DDBJ databases">
        <authorList>
            <person name="Xamxidin M."/>
        </authorList>
    </citation>
    <scope>NUCLEOTIDE SEQUENCE</scope>
    <source>
        <strain evidence="3">YS8-69</strain>
    </source>
</reference>
<keyword evidence="4" id="KW-1185">Reference proteome</keyword>
<sequence length="765" mass="80758">MKKAIAWGVAIVVGVPVVLAATAAVLVNTIDQQALLNKASAVVKQKQQRDLAFTGPVQLKWFPSIGADLSGVTLSEFQSTDQFLKADKVSISLGLLPLLSSEIVVNAVQATGVSVNVVKNADGTFNFDDLNNPEKAAEVEKEMEEAPAEGEQALNFSVDSIALEDLNVNYVDKQSGLEASLNNFALQSGRIEQGVPTDIALKGNVKANKPQADLNVDLSTRLEFGLGENLYANFENLKLAVLGELDQQQADVNVQASTLNVNPHTLEIKAQSLDAKAKGQLPNVGAFDVSLTSPSLELSETVARGEAFNLKADLKQANRSINTTVVLAGLDGSLKQDISAALDSTLKLVEGERTVNLQLSSPLNVNMKSQLIELKNIAGQLDVQDPALPKGSSSMPLAGNLSLNNTEKTAQLNLSSKFEATSFDLKAAVKDFAKPAITAVLNADTLNLDALLPPKKAGTEPAGQTGGGEGKDTPVDLSPLRNLNLDITANVGDLKVSNIQASQLKTKVLARGGKLTIAPLNAQLYGGSTTGTITADANTQTVTVNQNMTGVQIQPVIKALLDKDMAEGKGNVAINVRTTGNTVNQMKAALDGKVSVSLQDGAIKGINLAEKFRNAKSLLTSGSNSTQKTDTAQQTDFSSLSVSFDINDGVATSNDLNVMAPLFRIGGAGQINLVQNSLEYLARASVVATSTGQGGKTLDSGLNGVTVPVRLFGPFTGVQWELQFKELAKDAAKAQLQPKIDEKKEELKGKAEEKVRDALKGFMNR</sequence>
<dbReference type="EMBL" id="JANKHG010000017">
    <property type="protein sequence ID" value="MCR2746554.1"/>
    <property type="molecule type" value="Genomic_DNA"/>
</dbReference>